<dbReference type="InParanoid" id="A0A2K1ZN96"/>
<evidence type="ECO:0000313" key="2">
    <source>
        <dbReference type="EMBL" id="PNT26749.1"/>
    </source>
</evidence>
<sequence>MMMASKGDRKLRRSSRNSQLSHTILSWRCSNLLKSLFYKSVNAACLLFYVPFY</sequence>
<proteinExistence type="predicted"/>
<accession>A0A2K1ZN96</accession>
<dbReference type="AlphaFoldDB" id="A0A2K1ZN96"/>
<reference evidence="2 3" key="1">
    <citation type="journal article" date="2006" name="Science">
        <title>The genome of black cottonwood, Populus trichocarpa (Torr. &amp; Gray).</title>
        <authorList>
            <person name="Tuskan G.A."/>
            <person name="Difazio S."/>
            <person name="Jansson S."/>
            <person name="Bohlmann J."/>
            <person name="Grigoriev I."/>
            <person name="Hellsten U."/>
            <person name="Putnam N."/>
            <person name="Ralph S."/>
            <person name="Rombauts S."/>
            <person name="Salamov A."/>
            <person name="Schein J."/>
            <person name="Sterck L."/>
            <person name="Aerts A."/>
            <person name="Bhalerao R.R."/>
            <person name="Bhalerao R.P."/>
            <person name="Blaudez D."/>
            <person name="Boerjan W."/>
            <person name="Brun A."/>
            <person name="Brunner A."/>
            <person name="Busov V."/>
            <person name="Campbell M."/>
            <person name="Carlson J."/>
            <person name="Chalot M."/>
            <person name="Chapman J."/>
            <person name="Chen G.L."/>
            <person name="Cooper D."/>
            <person name="Coutinho P.M."/>
            <person name="Couturier J."/>
            <person name="Covert S."/>
            <person name="Cronk Q."/>
            <person name="Cunningham R."/>
            <person name="Davis J."/>
            <person name="Degroeve S."/>
            <person name="Dejardin A."/>
            <person name="Depamphilis C."/>
            <person name="Detter J."/>
            <person name="Dirks B."/>
            <person name="Dubchak I."/>
            <person name="Duplessis S."/>
            <person name="Ehlting J."/>
            <person name="Ellis B."/>
            <person name="Gendler K."/>
            <person name="Goodstein D."/>
            <person name="Gribskov M."/>
            <person name="Grimwood J."/>
            <person name="Groover A."/>
            <person name="Gunter L."/>
            <person name="Hamberger B."/>
            <person name="Heinze B."/>
            <person name="Helariutta Y."/>
            <person name="Henrissat B."/>
            <person name="Holligan D."/>
            <person name="Holt R."/>
            <person name="Huang W."/>
            <person name="Islam-Faridi N."/>
            <person name="Jones S."/>
            <person name="Jones-Rhoades M."/>
            <person name="Jorgensen R."/>
            <person name="Joshi C."/>
            <person name="Kangasjarvi J."/>
            <person name="Karlsson J."/>
            <person name="Kelleher C."/>
            <person name="Kirkpatrick R."/>
            <person name="Kirst M."/>
            <person name="Kohler A."/>
            <person name="Kalluri U."/>
            <person name="Larimer F."/>
            <person name="Leebens-Mack J."/>
            <person name="Leple J.C."/>
            <person name="Locascio P."/>
            <person name="Lou Y."/>
            <person name="Lucas S."/>
            <person name="Martin F."/>
            <person name="Montanini B."/>
            <person name="Napoli C."/>
            <person name="Nelson D.R."/>
            <person name="Nelson C."/>
            <person name="Nieminen K."/>
            <person name="Nilsson O."/>
            <person name="Pereda V."/>
            <person name="Peter G."/>
            <person name="Philippe R."/>
            <person name="Pilate G."/>
            <person name="Poliakov A."/>
            <person name="Razumovskaya J."/>
            <person name="Richardson P."/>
            <person name="Rinaldi C."/>
            <person name="Ritland K."/>
            <person name="Rouze P."/>
            <person name="Ryaboy D."/>
            <person name="Schmutz J."/>
            <person name="Schrader J."/>
            <person name="Segerman B."/>
            <person name="Shin H."/>
            <person name="Siddiqui A."/>
            <person name="Sterky F."/>
            <person name="Terry A."/>
            <person name="Tsai C.J."/>
            <person name="Uberbacher E."/>
            <person name="Unneberg P."/>
            <person name="Vahala J."/>
            <person name="Wall K."/>
            <person name="Wessler S."/>
            <person name="Yang G."/>
            <person name="Yin T."/>
            <person name="Douglas C."/>
            <person name="Marra M."/>
            <person name="Sandberg G."/>
            <person name="Van de Peer Y."/>
            <person name="Rokhsar D."/>
        </authorList>
    </citation>
    <scope>NUCLEOTIDE SEQUENCE [LARGE SCALE GENOMIC DNA]</scope>
    <source>
        <strain evidence="3">cv. Nisqually</strain>
    </source>
</reference>
<evidence type="ECO:0000256" key="1">
    <source>
        <dbReference type="SAM" id="MobiDB-lite"/>
    </source>
</evidence>
<feature type="region of interest" description="Disordered" evidence="1">
    <location>
        <begin position="1"/>
        <end position="20"/>
    </location>
</feature>
<gene>
    <name evidence="2" type="ORF">POPTR_007G026100</name>
</gene>
<organism evidence="2 3">
    <name type="scientific">Populus trichocarpa</name>
    <name type="common">Western balsam poplar</name>
    <name type="synonym">Populus balsamifera subsp. trichocarpa</name>
    <dbReference type="NCBI Taxonomy" id="3694"/>
    <lineage>
        <taxon>Eukaryota</taxon>
        <taxon>Viridiplantae</taxon>
        <taxon>Streptophyta</taxon>
        <taxon>Embryophyta</taxon>
        <taxon>Tracheophyta</taxon>
        <taxon>Spermatophyta</taxon>
        <taxon>Magnoliopsida</taxon>
        <taxon>eudicotyledons</taxon>
        <taxon>Gunneridae</taxon>
        <taxon>Pentapetalae</taxon>
        <taxon>rosids</taxon>
        <taxon>fabids</taxon>
        <taxon>Malpighiales</taxon>
        <taxon>Salicaceae</taxon>
        <taxon>Saliceae</taxon>
        <taxon>Populus</taxon>
    </lineage>
</organism>
<name>A0A2K1ZN96_POPTR</name>
<evidence type="ECO:0000313" key="3">
    <source>
        <dbReference type="Proteomes" id="UP000006729"/>
    </source>
</evidence>
<dbReference type="EMBL" id="CM009296">
    <property type="protein sequence ID" value="PNT26749.1"/>
    <property type="molecule type" value="Genomic_DNA"/>
</dbReference>
<protein>
    <submittedName>
        <fullName evidence="2">Uncharacterized protein</fullName>
    </submittedName>
</protein>
<keyword evidence="3" id="KW-1185">Reference proteome</keyword>
<dbReference type="Proteomes" id="UP000006729">
    <property type="component" value="Chromosome 7"/>
</dbReference>